<accession>A0A840SAK3</accession>
<feature type="chain" id="PRO_5036240778" evidence="1">
    <location>
        <begin position="23"/>
        <end position="235"/>
    </location>
</feature>
<dbReference type="KEGG" id="trc:DYE49_08260"/>
<dbReference type="InterPro" id="IPR013320">
    <property type="entry name" value="ConA-like_dom_sf"/>
</dbReference>
<dbReference type="Gene3D" id="2.60.120.200">
    <property type="match status" value="1"/>
</dbReference>
<gene>
    <name evidence="3" type="ORF">DYE49_08260</name>
    <name evidence="2" type="ORF">HNP77_000169</name>
</gene>
<evidence type="ECO:0000313" key="4">
    <source>
        <dbReference type="Proteomes" id="UP000578697"/>
    </source>
</evidence>
<sequence length="235" mass="25403">MKLKSIVVLSAAVVMAGLPVFAKSKTVKKFAVNSEKSLEVFLTFDEETESYTAKGNPVTGDGFEGKGLVFDGSDDYLELDKKILEGDGLTFSVNIKPESWAYWERIFDFGNGSDCDVWLGLDQATKALRLAAGSATVLAPLPETGKWTTVTVTFGEKNAAIYIDGKLSQKLSKGVSPKKVLATVKGIYVGKSNWNDPMYKGIMDNIFVVSRILSAEEVQAVAAGFINTDSAGYQK</sequence>
<dbReference type="Proteomes" id="UP000593591">
    <property type="component" value="Chromosome"/>
</dbReference>
<dbReference type="RefSeq" id="WP_184651271.1">
    <property type="nucleotide sequence ID" value="NZ_JACHFR010000001.1"/>
</dbReference>
<feature type="signal peptide" evidence="1">
    <location>
        <begin position="1"/>
        <end position="22"/>
    </location>
</feature>
<proteinExistence type="predicted"/>
<name>A0A840SAK3_9SPIR</name>
<dbReference type="Pfam" id="PF13385">
    <property type="entry name" value="Laminin_G_3"/>
    <property type="match status" value="1"/>
</dbReference>
<protein>
    <submittedName>
        <fullName evidence="3">LamG domain-containing protein</fullName>
    </submittedName>
</protein>
<dbReference type="SUPFAM" id="SSF49899">
    <property type="entry name" value="Concanavalin A-like lectins/glucanases"/>
    <property type="match status" value="1"/>
</dbReference>
<evidence type="ECO:0000313" key="3">
    <source>
        <dbReference type="EMBL" id="QOS40449.1"/>
    </source>
</evidence>
<evidence type="ECO:0000256" key="1">
    <source>
        <dbReference type="SAM" id="SignalP"/>
    </source>
</evidence>
<dbReference type="Proteomes" id="UP000578697">
    <property type="component" value="Unassembled WGS sequence"/>
</dbReference>
<reference evidence="3 5" key="1">
    <citation type="submission" date="2018-08" db="EMBL/GenBank/DDBJ databases">
        <title>The first complete genome of Treponema rectale (CHPAT), a commensal spirochete of the bovine rectum.</title>
        <authorList>
            <person name="Staton G.J."/>
            <person name="Clegg S.R."/>
            <person name="Carter S.D."/>
            <person name="Radford A.D."/>
            <person name="Darby A."/>
            <person name="Hall N."/>
            <person name="Birtles R.J."/>
            <person name="Evans N.J."/>
        </authorList>
    </citation>
    <scope>NUCLEOTIDE SEQUENCE [LARGE SCALE GENOMIC DNA]</scope>
    <source>
        <strain evidence="3 5">CHPA</strain>
    </source>
</reference>
<reference evidence="2 4" key="2">
    <citation type="submission" date="2020-08" db="EMBL/GenBank/DDBJ databases">
        <title>Genomic Encyclopedia of Type Strains, Phase IV (KMG-IV): sequencing the most valuable type-strain genomes for metagenomic binning, comparative biology and taxonomic classification.</title>
        <authorList>
            <person name="Goeker M."/>
        </authorList>
    </citation>
    <scope>NUCLEOTIDE SEQUENCE [LARGE SCALE GENOMIC DNA]</scope>
    <source>
        <strain evidence="2 4">DSM 103679</strain>
    </source>
</reference>
<organism evidence="2 4">
    <name type="scientific">Treponema rectale</name>
    <dbReference type="NCBI Taxonomy" id="744512"/>
    <lineage>
        <taxon>Bacteria</taxon>
        <taxon>Pseudomonadati</taxon>
        <taxon>Spirochaetota</taxon>
        <taxon>Spirochaetia</taxon>
        <taxon>Spirochaetales</taxon>
        <taxon>Treponemataceae</taxon>
        <taxon>Treponema</taxon>
    </lineage>
</organism>
<evidence type="ECO:0000313" key="2">
    <source>
        <dbReference type="EMBL" id="MBB5217825.1"/>
    </source>
</evidence>
<dbReference type="EMBL" id="CP031517">
    <property type="protein sequence ID" value="QOS40449.1"/>
    <property type="molecule type" value="Genomic_DNA"/>
</dbReference>
<dbReference type="AlphaFoldDB" id="A0A840SAK3"/>
<keyword evidence="1" id="KW-0732">Signal</keyword>
<keyword evidence="4" id="KW-1185">Reference proteome</keyword>
<evidence type="ECO:0000313" key="5">
    <source>
        <dbReference type="Proteomes" id="UP000593591"/>
    </source>
</evidence>
<dbReference type="EMBL" id="JACHFR010000001">
    <property type="protein sequence ID" value="MBB5217825.1"/>
    <property type="molecule type" value="Genomic_DNA"/>
</dbReference>